<evidence type="ECO:0000259" key="2">
    <source>
        <dbReference type="PROSITE" id="PS50940"/>
    </source>
</evidence>
<name>A0A9Q0LYT5_BLOTA</name>
<feature type="compositionally biased region" description="Low complexity" evidence="1">
    <location>
        <begin position="111"/>
        <end position="121"/>
    </location>
</feature>
<dbReference type="InterPro" id="IPR002557">
    <property type="entry name" value="Chitin-bd_dom"/>
</dbReference>
<dbReference type="GO" id="GO:0005576">
    <property type="term" value="C:extracellular region"/>
    <property type="evidence" value="ECO:0007669"/>
    <property type="project" value="InterPro"/>
</dbReference>
<evidence type="ECO:0000256" key="1">
    <source>
        <dbReference type="SAM" id="MobiDB-lite"/>
    </source>
</evidence>
<dbReference type="SMART" id="SM00494">
    <property type="entry name" value="ChtBD2"/>
    <property type="match status" value="1"/>
</dbReference>
<proteinExistence type="predicted"/>
<dbReference type="Gene3D" id="2.170.140.10">
    <property type="entry name" value="Chitin binding domain"/>
    <property type="match status" value="1"/>
</dbReference>
<dbReference type="AlphaFoldDB" id="A0A9Q0LYT5"/>
<dbReference type="InterPro" id="IPR052976">
    <property type="entry name" value="Scoloptoxin-like"/>
</dbReference>
<dbReference type="GO" id="GO:0008061">
    <property type="term" value="F:chitin binding"/>
    <property type="evidence" value="ECO:0007669"/>
    <property type="project" value="InterPro"/>
</dbReference>
<gene>
    <name evidence="3" type="ORF">RDWZM_010237</name>
</gene>
<feature type="region of interest" description="Disordered" evidence="1">
    <location>
        <begin position="144"/>
        <end position="165"/>
    </location>
</feature>
<dbReference type="PROSITE" id="PS50940">
    <property type="entry name" value="CHIT_BIND_II"/>
    <property type="match status" value="1"/>
</dbReference>
<keyword evidence="4" id="KW-1185">Reference proteome</keyword>
<dbReference type="PANTHER" id="PTHR22933">
    <property type="entry name" value="FI18007P1-RELATED"/>
    <property type="match status" value="1"/>
</dbReference>
<organism evidence="3 4">
    <name type="scientific">Blomia tropicalis</name>
    <name type="common">Mite</name>
    <dbReference type="NCBI Taxonomy" id="40697"/>
    <lineage>
        <taxon>Eukaryota</taxon>
        <taxon>Metazoa</taxon>
        <taxon>Ecdysozoa</taxon>
        <taxon>Arthropoda</taxon>
        <taxon>Chelicerata</taxon>
        <taxon>Arachnida</taxon>
        <taxon>Acari</taxon>
        <taxon>Acariformes</taxon>
        <taxon>Sarcoptiformes</taxon>
        <taxon>Astigmata</taxon>
        <taxon>Glycyphagoidea</taxon>
        <taxon>Echimyopodidae</taxon>
        <taxon>Blomia</taxon>
    </lineage>
</organism>
<dbReference type="SUPFAM" id="SSF57625">
    <property type="entry name" value="Invertebrate chitin-binding proteins"/>
    <property type="match status" value="1"/>
</dbReference>
<accession>A0A9Q0LYT5</accession>
<comment type="caution">
    <text evidence="3">The sequence shown here is derived from an EMBL/GenBank/DDBJ whole genome shotgun (WGS) entry which is preliminary data.</text>
</comment>
<evidence type="ECO:0000313" key="4">
    <source>
        <dbReference type="Proteomes" id="UP001142055"/>
    </source>
</evidence>
<dbReference type="Proteomes" id="UP001142055">
    <property type="component" value="Chromosome 4"/>
</dbReference>
<feature type="region of interest" description="Disordered" evidence="1">
    <location>
        <begin position="345"/>
        <end position="374"/>
    </location>
</feature>
<evidence type="ECO:0000313" key="3">
    <source>
        <dbReference type="EMBL" id="KAJ6215737.1"/>
    </source>
</evidence>
<dbReference type="EMBL" id="JAPWDV010000004">
    <property type="protein sequence ID" value="KAJ6215737.1"/>
    <property type="molecule type" value="Genomic_DNA"/>
</dbReference>
<dbReference type="PANTHER" id="PTHR22933:SF43">
    <property type="entry name" value="LP10131P"/>
    <property type="match status" value="1"/>
</dbReference>
<feature type="domain" description="Chitin-binding type-2" evidence="2">
    <location>
        <begin position="395"/>
        <end position="452"/>
    </location>
</feature>
<dbReference type="InterPro" id="IPR036508">
    <property type="entry name" value="Chitin-bd_dom_sf"/>
</dbReference>
<protein>
    <recommendedName>
        <fullName evidence="2">Chitin-binding type-2 domain-containing protein</fullName>
    </recommendedName>
</protein>
<reference evidence="3" key="1">
    <citation type="submission" date="2022-12" db="EMBL/GenBank/DDBJ databases">
        <title>Genome assemblies of Blomia tropicalis.</title>
        <authorList>
            <person name="Cui Y."/>
        </authorList>
    </citation>
    <scope>NUCLEOTIDE SEQUENCE</scope>
    <source>
        <tissue evidence="3">Adult mites</tissue>
    </source>
</reference>
<dbReference type="Pfam" id="PF01607">
    <property type="entry name" value="CBM_14"/>
    <property type="match status" value="1"/>
</dbReference>
<feature type="compositionally biased region" description="Basic residues" evidence="1">
    <location>
        <begin position="365"/>
        <end position="374"/>
    </location>
</feature>
<feature type="region of interest" description="Disordered" evidence="1">
    <location>
        <begin position="109"/>
        <end position="128"/>
    </location>
</feature>
<sequence length="452" mass="52046">MTEITLPQHRTWTKRVVKKKKVDRTMSINKYNNSKDSIHKWIPLDQWNGKLLQSKSKSKRIVCLYQRSMESIDSKHDSIRKCYQIKGKPMVIRNETMIINDKRTLNDDQRLSTTTTRPLTSMDSDGESIPNINLYEYQNENDATVSLPENGTSKHKEDSMAGSGSEQFPVTMTNHMTDDVERVTLPKKAKRFNSIVTSEGVNGGRQKDQWLINRRKKQLKSMTMHSKVTNHHYHNNHHRTNNDNSNVSSQLDTANSETNRRILIEQAAQTETDTINLAVNRKIPKLLLLKIQTNRERMTTSTIKRERANGKQRLPMLNGVETSIDPFEKRSTSIDERDMIEVSESANHGHRHRHRTSNELNNGKRWTKTKTKAKTRSINTNGFNGQWLSAIPKTEFDCSKRSVDGVYADQETGCQVWHVCQGSMQHSFLCPGGTIFNAKNGVCDWWYNAKCQ</sequence>